<evidence type="ECO:0000256" key="4">
    <source>
        <dbReference type="ARBA" id="ARBA00023136"/>
    </source>
</evidence>
<dbReference type="GO" id="GO:0031460">
    <property type="term" value="P:glycine betaine transport"/>
    <property type="evidence" value="ECO:0007669"/>
    <property type="project" value="TreeGrafter"/>
</dbReference>
<name>A1WQ49_VEREI</name>
<dbReference type="AlphaFoldDB" id="A1WQ49"/>
<dbReference type="Pfam" id="PF04069">
    <property type="entry name" value="OpuAC"/>
    <property type="match status" value="1"/>
</dbReference>
<dbReference type="GO" id="GO:0015871">
    <property type="term" value="P:choline transport"/>
    <property type="evidence" value="ECO:0007669"/>
    <property type="project" value="TreeGrafter"/>
</dbReference>
<keyword evidence="3" id="KW-1003">Cell membrane</keyword>
<feature type="domain" description="ABC-type glycine betaine transport system substrate-binding" evidence="5">
    <location>
        <begin position="45"/>
        <end position="287"/>
    </location>
</feature>
<evidence type="ECO:0000256" key="3">
    <source>
        <dbReference type="ARBA" id="ARBA00022475"/>
    </source>
</evidence>
<protein>
    <submittedName>
        <fullName evidence="6">Substrate-binding region of ABC-type glycine betaine transport system</fullName>
    </submittedName>
</protein>
<dbReference type="InterPro" id="IPR006311">
    <property type="entry name" value="TAT_signal"/>
</dbReference>
<comment type="subcellular location">
    <subcellularLocation>
        <location evidence="1">Cell membrane</location>
    </subcellularLocation>
</comment>
<sequence length="301" mass="32350">MTMKSNLVARQRRQFLTKTLGGLSALSTLAALSGRSARAQAKPLIKIGFVDGWADSVATTHLAAAIIRTRLGHPVETVPLAAGIMWQGVARGDLDTTLSAWLPVTHEAYLANFKDKVQIVGVNYSGARIGLIVPDYVKIDSLAQLNDARADFDNRIVGIDSGAGIMRKTEEAIKAYGLALRLQPSSGPAMTAELDRAYRANKPIAVTGWMPHWVFAKYKLRFLADPKGIYGGEEHTSNVIHPGLHGKAPAVVALLKKLSWNSEEIGSVMLAIDGGAKPEAAVDKWIADNPARVASWLDPAN</sequence>
<dbReference type="KEGG" id="vei:Veis_4051"/>
<gene>
    <name evidence="6" type="ordered locus">Veis_4051</name>
</gene>
<dbReference type="GO" id="GO:0015226">
    <property type="term" value="F:carnitine transmembrane transporter activity"/>
    <property type="evidence" value="ECO:0007669"/>
    <property type="project" value="TreeGrafter"/>
</dbReference>
<dbReference type="Proteomes" id="UP000000374">
    <property type="component" value="Chromosome"/>
</dbReference>
<dbReference type="CDD" id="cd13639">
    <property type="entry name" value="PBP2_OpuAC_like"/>
    <property type="match status" value="1"/>
</dbReference>
<dbReference type="GO" id="GO:0005275">
    <property type="term" value="F:amine transmembrane transporter activity"/>
    <property type="evidence" value="ECO:0007669"/>
    <property type="project" value="TreeGrafter"/>
</dbReference>
<dbReference type="PANTHER" id="PTHR47737:SF1">
    <property type="entry name" value="GLYCINE BETAINE_PROLINE BETAINE TRANSPORT SYSTEM PERMEASE PROTEIN PROW"/>
    <property type="match status" value="1"/>
</dbReference>
<dbReference type="HOGENOM" id="CLU_008673_1_0_4"/>
<keyword evidence="2" id="KW-0813">Transport</keyword>
<dbReference type="PROSITE" id="PS51318">
    <property type="entry name" value="TAT"/>
    <property type="match status" value="1"/>
</dbReference>
<reference evidence="6" key="1">
    <citation type="submission" date="2006-12" db="EMBL/GenBank/DDBJ databases">
        <title>Complete sequence of Chromosome1 of Verminephrobacter eiseniae EF01-2.</title>
        <authorList>
            <consortium name="US DOE Joint Genome Institute"/>
            <person name="Copeland A."/>
            <person name="Lucas S."/>
            <person name="Lapidus A."/>
            <person name="Barry K."/>
            <person name="Detter J.C."/>
            <person name="Glavina del Rio T."/>
            <person name="Dalin E."/>
            <person name="Tice H."/>
            <person name="Pitluck S."/>
            <person name="Chertkov O."/>
            <person name="Brettin T."/>
            <person name="Bruce D."/>
            <person name="Han C."/>
            <person name="Tapia R."/>
            <person name="Gilna P."/>
            <person name="Schmutz J."/>
            <person name="Larimer F."/>
            <person name="Land M."/>
            <person name="Hauser L."/>
            <person name="Kyrpides N."/>
            <person name="Kim E."/>
            <person name="Stahl D."/>
            <person name="Richardson P."/>
        </authorList>
    </citation>
    <scope>NUCLEOTIDE SEQUENCE</scope>
    <source>
        <strain evidence="6">EF01-2</strain>
    </source>
</reference>
<dbReference type="SUPFAM" id="SSF53850">
    <property type="entry name" value="Periplasmic binding protein-like II"/>
    <property type="match status" value="1"/>
</dbReference>
<dbReference type="PANTHER" id="PTHR47737">
    <property type="entry name" value="GLYCINE BETAINE/PROLINE BETAINE TRANSPORT SYSTEM PERMEASE PROTEIN PROW"/>
    <property type="match status" value="1"/>
</dbReference>
<dbReference type="GeneID" id="76462397"/>
<accession>A1WQ49</accession>
<dbReference type="InterPro" id="IPR007210">
    <property type="entry name" value="ABC_Gly_betaine_transp_sub-bd"/>
</dbReference>
<evidence type="ECO:0000256" key="1">
    <source>
        <dbReference type="ARBA" id="ARBA00004236"/>
    </source>
</evidence>
<dbReference type="eggNOG" id="COG2113">
    <property type="taxonomic scope" value="Bacteria"/>
</dbReference>
<keyword evidence="4" id="KW-0472">Membrane</keyword>
<dbReference type="Gene3D" id="3.40.190.100">
    <property type="entry name" value="Glycine betaine-binding periplasmic protein, domain 2"/>
    <property type="match status" value="1"/>
</dbReference>
<dbReference type="EMBL" id="CP000542">
    <property type="protein sequence ID" value="ABM59756.1"/>
    <property type="molecule type" value="Genomic_DNA"/>
</dbReference>
<dbReference type="Gene3D" id="3.40.190.10">
    <property type="entry name" value="Periplasmic binding protein-like II"/>
    <property type="match status" value="1"/>
</dbReference>
<evidence type="ECO:0000313" key="7">
    <source>
        <dbReference type="Proteomes" id="UP000000374"/>
    </source>
</evidence>
<dbReference type="RefSeq" id="WP_011811743.1">
    <property type="nucleotide sequence ID" value="NC_008786.1"/>
</dbReference>
<dbReference type="STRING" id="391735.Veis_4051"/>
<evidence type="ECO:0000256" key="2">
    <source>
        <dbReference type="ARBA" id="ARBA00022448"/>
    </source>
</evidence>
<organism evidence="6 7">
    <name type="scientific">Verminephrobacter eiseniae (strain EF01-2)</name>
    <dbReference type="NCBI Taxonomy" id="391735"/>
    <lineage>
        <taxon>Bacteria</taxon>
        <taxon>Pseudomonadati</taxon>
        <taxon>Pseudomonadota</taxon>
        <taxon>Betaproteobacteria</taxon>
        <taxon>Burkholderiales</taxon>
        <taxon>Comamonadaceae</taxon>
        <taxon>Verminephrobacter</taxon>
    </lineage>
</organism>
<evidence type="ECO:0000313" key="6">
    <source>
        <dbReference type="EMBL" id="ABM59756.1"/>
    </source>
</evidence>
<dbReference type="GO" id="GO:0043190">
    <property type="term" value="C:ATP-binding cassette (ABC) transporter complex"/>
    <property type="evidence" value="ECO:0007669"/>
    <property type="project" value="InterPro"/>
</dbReference>
<proteinExistence type="predicted"/>
<evidence type="ECO:0000259" key="5">
    <source>
        <dbReference type="Pfam" id="PF04069"/>
    </source>
</evidence>
<keyword evidence="7" id="KW-1185">Reference proteome</keyword>